<protein>
    <submittedName>
        <fullName evidence="2">Kinase-like domain-containing protein</fullName>
    </submittedName>
</protein>
<dbReference type="InterPro" id="IPR011009">
    <property type="entry name" value="Kinase-like_dom_sf"/>
</dbReference>
<dbReference type="InterPro" id="IPR008271">
    <property type="entry name" value="Ser/Thr_kinase_AS"/>
</dbReference>
<reference evidence="2" key="1">
    <citation type="journal article" date="2020" name="Stud. Mycol.">
        <title>101 Dothideomycetes genomes: a test case for predicting lifestyles and emergence of pathogens.</title>
        <authorList>
            <person name="Haridas S."/>
            <person name="Albert R."/>
            <person name="Binder M."/>
            <person name="Bloem J."/>
            <person name="Labutti K."/>
            <person name="Salamov A."/>
            <person name="Andreopoulos B."/>
            <person name="Baker S."/>
            <person name="Barry K."/>
            <person name="Bills G."/>
            <person name="Bluhm B."/>
            <person name="Cannon C."/>
            <person name="Castanera R."/>
            <person name="Culley D."/>
            <person name="Daum C."/>
            <person name="Ezra D."/>
            <person name="Gonzalez J."/>
            <person name="Henrissat B."/>
            <person name="Kuo A."/>
            <person name="Liang C."/>
            <person name="Lipzen A."/>
            <person name="Lutzoni F."/>
            <person name="Magnuson J."/>
            <person name="Mondo S."/>
            <person name="Nolan M."/>
            <person name="Ohm R."/>
            <person name="Pangilinan J."/>
            <person name="Park H.-J."/>
            <person name="Ramirez L."/>
            <person name="Alfaro M."/>
            <person name="Sun H."/>
            <person name="Tritt A."/>
            <person name="Yoshinaga Y."/>
            <person name="Zwiers L.-H."/>
            <person name="Turgeon B."/>
            <person name="Goodwin S."/>
            <person name="Spatafora J."/>
            <person name="Crous P."/>
            <person name="Grigoriev I."/>
        </authorList>
    </citation>
    <scope>NUCLEOTIDE SEQUENCE</scope>
    <source>
        <strain evidence="2">ATCC 16933</strain>
    </source>
</reference>
<dbReference type="SUPFAM" id="SSF56112">
    <property type="entry name" value="Protein kinase-like (PK-like)"/>
    <property type="match status" value="1"/>
</dbReference>
<name>A0A6A6NZE6_9PEZI</name>
<sequence>MVDSARLSLKGIAIVRATLYRNISTISSAPVDSKEYIGQSGRHYSIEGVLQEETFPLRRVYLATAGNQKFILKYVHEVNFKDLQDLNNRLRGGANYVRLANDTIPEKSMFVFQYFADHLLRLVQKDLPLAVTKRILKDGLRGIAELHDQDIVHTDIKADNVLIDWKEHQDGIVIERVQLGDLEDAAYIPPGSHMIGKQTGNWMWRSPEAHARGPVNKPSDIFSFALVCIYAVYKRVIFAVGEEELNEGVEPLAVAIERQISYFADEEGLSGFLEHLGDNPWVPIFEVTRDGFNKDNSRKPFSLWEGVDEDFKNLICAMTNFDPEKRITAREALAHKWFEGA</sequence>
<dbReference type="GO" id="GO:0005634">
    <property type="term" value="C:nucleus"/>
    <property type="evidence" value="ECO:0007669"/>
    <property type="project" value="TreeGrafter"/>
</dbReference>
<dbReference type="SMART" id="SM00220">
    <property type="entry name" value="S_TKc"/>
    <property type="match status" value="1"/>
</dbReference>
<dbReference type="GO" id="GO:0005524">
    <property type="term" value="F:ATP binding"/>
    <property type="evidence" value="ECO:0007669"/>
    <property type="project" value="InterPro"/>
</dbReference>
<evidence type="ECO:0000259" key="1">
    <source>
        <dbReference type="PROSITE" id="PS50011"/>
    </source>
</evidence>
<keyword evidence="3" id="KW-1185">Reference proteome</keyword>
<evidence type="ECO:0000313" key="3">
    <source>
        <dbReference type="Proteomes" id="UP000799766"/>
    </source>
</evidence>
<dbReference type="PROSITE" id="PS00108">
    <property type="entry name" value="PROTEIN_KINASE_ST"/>
    <property type="match status" value="1"/>
</dbReference>
<accession>A0A6A6NZE6</accession>
<dbReference type="AlphaFoldDB" id="A0A6A6NZE6"/>
<dbReference type="PROSITE" id="PS50011">
    <property type="entry name" value="PROTEIN_KINASE_DOM"/>
    <property type="match status" value="1"/>
</dbReference>
<dbReference type="PANTHER" id="PTHR44167">
    <property type="entry name" value="OVARIAN-SPECIFIC SERINE/THREONINE-PROTEIN KINASE LOK-RELATED"/>
    <property type="match status" value="1"/>
</dbReference>
<feature type="domain" description="Protein kinase" evidence="1">
    <location>
        <begin position="31"/>
        <end position="338"/>
    </location>
</feature>
<evidence type="ECO:0000313" key="2">
    <source>
        <dbReference type="EMBL" id="KAF2457125.1"/>
    </source>
</evidence>
<dbReference type="InterPro" id="IPR000719">
    <property type="entry name" value="Prot_kinase_dom"/>
</dbReference>
<dbReference type="GO" id="GO:0044773">
    <property type="term" value="P:mitotic DNA damage checkpoint signaling"/>
    <property type="evidence" value="ECO:0007669"/>
    <property type="project" value="TreeGrafter"/>
</dbReference>
<dbReference type="GO" id="GO:0004674">
    <property type="term" value="F:protein serine/threonine kinase activity"/>
    <property type="evidence" value="ECO:0007669"/>
    <property type="project" value="TreeGrafter"/>
</dbReference>
<keyword evidence="2" id="KW-0808">Transferase</keyword>
<organism evidence="2 3">
    <name type="scientific">Lineolata rhizophorae</name>
    <dbReference type="NCBI Taxonomy" id="578093"/>
    <lineage>
        <taxon>Eukaryota</taxon>
        <taxon>Fungi</taxon>
        <taxon>Dikarya</taxon>
        <taxon>Ascomycota</taxon>
        <taxon>Pezizomycotina</taxon>
        <taxon>Dothideomycetes</taxon>
        <taxon>Dothideomycetes incertae sedis</taxon>
        <taxon>Lineolatales</taxon>
        <taxon>Lineolataceae</taxon>
        <taxon>Lineolata</taxon>
    </lineage>
</organism>
<dbReference type="Pfam" id="PF00069">
    <property type="entry name" value="Pkinase"/>
    <property type="match status" value="1"/>
</dbReference>
<gene>
    <name evidence="2" type="ORF">BDY21DRAFT_415235</name>
</gene>
<dbReference type="Gene3D" id="1.10.510.10">
    <property type="entry name" value="Transferase(Phosphotransferase) domain 1"/>
    <property type="match status" value="1"/>
</dbReference>
<dbReference type="PANTHER" id="PTHR44167:SF30">
    <property type="entry name" value="PHOSPHORYLASE KINASE"/>
    <property type="match status" value="1"/>
</dbReference>
<keyword evidence="2" id="KW-0418">Kinase</keyword>
<proteinExistence type="predicted"/>
<dbReference type="EMBL" id="MU001681">
    <property type="protein sequence ID" value="KAF2457125.1"/>
    <property type="molecule type" value="Genomic_DNA"/>
</dbReference>
<dbReference type="OrthoDB" id="4062651at2759"/>
<dbReference type="Proteomes" id="UP000799766">
    <property type="component" value="Unassembled WGS sequence"/>
</dbReference>